<keyword evidence="2" id="KW-0732">Signal</keyword>
<evidence type="ECO:0000256" key="1">
    <source>
        <dbReference type="SAM" id="MobiDB-lite"/>
    </source>
</evidence>
<comment type="caution">
    <text evidence="3">The sequence shown here is derived from an EMBL/GenBank/DDBJ whole genome shotgun (WGS) entry which is preliminary data.</text>
</comment>
<dbReference type="RefSeq" id="WP_345196981.1">
    <property type="nucleotide sequence ID" value="NZ_BAABFL010000418.1"/>
</dbReference>
<evidence type="ECO:0000313" key="4">
    <source>
        <dbReference type="Proteomes" id="UP001500604"/>
    </source>
</evidence>
<evidence type="ECO:0000313" key="3">
    <source>
        <dbReference type="EMBL" id="GAA4650747.1"/>
    </source>
</evidence>
<dbReference type="InterPro" id="IPR011990">
    <property type="entry name" value="TPR-like_helical_dom_sf"/>
</dbReference>
<dbReference type="SUPFAM" id="SSF48452">
    <property type="entry name" value="TPR-like"/>
    <property type="match status" value="1"/>
</dbReference>
<dbReference type="Proteomes" id="UP001500604">
    <property type="component" value="Unassembled WGS sequence"/>
</dbReference>
<proteinExistence type="predicted"/>
<dbReference type="NCBIfam" id="TIGR04390">
    <property type="entry name" value="OMP_YaiO_dom"/>
    <property type="match status" value="1"/>
</dbReference>
<dbReference type="Gene3D" id="1.25.40.10">
    <property type="entry name" value="Tetratricopeptide repeat domain"/>
    <property type="match status" value="1"/>
</dbReference>
<feature type="chain" id="PRO_5045432389" description="YaiO family OMP domain-containing protein" evidence="2">
    <location>
        <begin position="23"/>
        <end position="421"/>
    </location>
</feature>
<feature type="signal peptide" evidence="2">
    <location>
        <begin position="1"/>
        <end position="22"/>
    </location>
</feature>
<sequence>MARTGLIHCSLLLVFMTTGAWAEPPSYANGMQVLQNRSYPEAEQLFRQAIAEQPGHFMSWHRLISTLAYQQQYMQAQKTLSLAQARFPDNVDLGVLEARLWLWQGEIKQAEQSLKQLLATSPEYRDAQHLMAQLFQQQGRDEDAIRLYQQMLTRDDDPAMRQTLDSLMSTRTLPLDKQSTTTAEPPASPPRPWRADINFETTRFRDAPIESWRNYSVSLSRPLSEGWSLAFSGREEHRFDRRDRVAGLSLYRSVSPTLSWAVHGSWTPDADFLATRKLGGDMRYRLGHDRLGGAWWVTGNLYTEWFRDNTVHTVKPGLVYYPTPTVWFSMVAILGNSHRTSPTRDGLIRADWQVTSRLQLYAGASNAHEMDSDVTIDTRSWFYGMIYRYSDTLTLRAGYGRDVLKNLYTREILSAGLTIWY</sequence>
<keyword evidence="4" id="KW-1185">Reference proteome</keyword>
<feature type="region of interest" description="Disordered" evidence="1">
    <location>
        <begin position="169"/>
        <end position="194"/>
    </location>
</feature>
<dbReference type="Pfam" id="PF14559">
    <property type="entry name" value="TPR_19"/>
    <property type="match status" value="1"/>
</dbReference>
<dbReference type="SUPFAM" id="SSF56935">
    <property type="entry name" value="Porins"/>
    <property type="match status" value="1"/>
</dbReference>
<dbReference type="EMBL" id="BAABFL010000418">
    <property type="protein sequence ID" value="GAA4650747.1"/>
    <property type="molecule type" value="Genomic_DNA"/>
</dbReference>
<protein>
    <recommendedName>
        <fullName evidence="5">YaiO family OMP domain-containing protein</fullName>
    </recommendedName>
</protein>
<evidence type="ECO:0000256" key="2">
    <source>
        <dbReference type="SAM" id="SignalP"/>
    </source>
</evidence>
<dbReference type="InterPro" id="IPR030887">
    <property type="entry name" value="Beta-barrel_YaiO"/>
</dbReference>
<gene>
    <name evidence="3" type="ORF">GCM10023116_30300</name>
</gene>
<accession>A0ABP8V727</accession>
<organism evidence="3 4">
    <name type="scientific">Kistimonas scapharcae</name>
    <dbReference type="NCBI Taxonomy" id="1036133"/>
    <lineage>
        <taxon>Bacteria</taxon>
        <taxon>Pseudomonadati</taxon>
        <taxon>Pseudomonadota</taxon>
        <taxon>Gammaproteobacteria</taxon>
        <taxon>Oceanospirillales</taxon>
        <taxon>Endozoicomonadaceae</taxon>
        <taxon>Kistimonas</taxon>
    </lineage>
</organism>
<evidence type="ECO:0008006" key="5">
    <source>
        <dbReference type="Google" id="ProtNLM"/>
    </source>
</evidence>
<reference evidence="4" key="1">
    <citation type="journal article" date="2019" name="Int. J. Syst. Evol. Microbiol.">
        <title>The Global Catalogue of Microorganisms (GCM) 10K type strain sequencing project: providing services to taxonomists for standard genome sequencing and annotation.</title>
        <authorList>
            <consortium name="The Broad Institute Genomics Platform"/>
            <consortium name="The Broad Institute Genome Sequencing Center for Infectious Disease"/>
            <person name="Wu L."/>
            <person name="Ma J."/>
        </authorList>
    </citation>
    <scope>NUCLEOTIDE SEQUENCE [LARGE SCALE GENOMIC DNA]</scope>
    <source>
        <strain evidence="4">JCM 17805</strain>
    </source>
</reference>
<name>A0ABP8V727_9GAMM</name>